<organism evidence="1 2">
    <name type="scientific">Rhipicephalus sanguineus</name>
    <name type="common">Brown dog tick</name>
    <name type="synonym">Ixodes sanguineus</name>
    <dbReference type="NCBI Taxonomy" id="34632"/>
    <lineage>
        <taxon>Eukaryota</taxon>
        <taxon>Metazoa</taxon>
        <taxon>Ecdysozoa</taxon>
        <taxon>Arthropoda</taxon>
        <taxon>Chelicerata</taxon>
        <taxon>Arachnida</taxon>
        <taxon>Acari</taxon>
        <taxon>Parasitiformes</taxon>
        <taxon>Ixodida</taxon>
        <taxon>Ixodoidea</taxon>
        <taxon>Ixodidae</taxon>
        <taxon>Rhipicephalinae</taxon>
        <taxon>Rhipicephalus</taxon>
        <taxon>Rhipicephalus</taxon>
    </lineage>
</organism>
<dbReference type="AlphaFoldDB" id="A0A9D4PUP6"/>
<proteinExistence type="predicted"/>
<protein>
    <submittedName>
        <fullName evidence="1">Uncharacterized protein</fullName>
    </submittedName>
</protein>
<evidence type="ECO:0000313" key="2">
    <source>
        <dbReference type="Proteomes" id="UP000821837"/>
    </source>
</evidence>
<reference evidence="1" key="2">
    <citation type="submission" date="2021-09" db="EMBL/GenBank/DDBJ databases">
        <authorList>
            <person name="Jia N."/>
            <person name="Wang J."/>
            <person name="Shi W."/>
            <person name="Du L."/>
            <person name="Sun Y."/>
            <person name="Zhan W."/>
            <person name="Jiang J."/>
            <person name="Wang Q."/>
            <person name="Zhang B."/>
            <person name="Ji P."/>
            <person name="Sakyi L.B."/>
            <person name="Cui X."/>
            <person name="Yuan T."/>
            <person name="Jiang B."/>
            <person name="Yang W."/>
            <person name="Lam T.T.-Y."/>
            <person name="Chang Q."/>
            <person name="Ding S."/>
            <person name="Wang X."/>
            <person name="Zhu J."/>
            <person name="Ruan X."/>
            <person name="Zhao L."/>
            <person name="Wei J."/>
            <person name="Que T."/>
            <person name="Du C."/>
            <person name="Cheng J."/>
            <person name="Dai P."/>
            <person name="Han X."/>
            <person name="Huang E."/>
            <person name="Gao Y."/>
            <person name="Liu J."/>
            <person name="Shao H."/>
            <person name="Ye R."/>
            <person name="Li L."/>
            <person name="Wei W."/>
            <person name="Wang X."/>
            <person name="Wang C."/>
            <person name="Huo Q."/>
            <person name="Li W."/>
            <person name="Guo W."/>
            <person name="Chen H."/>
            <person name="Chen S."/>
            <person name="Zhou L."/>
            <person name="Zhou L."/>
            <person name="Ni X."/>
            <person name="Tian J."/>
            <person name="Zhou Y."/>
            <person name="Sheng Y."/>
            <person name="Liu T."/>
            <person name="Pan Y."/>
            <person name="Xia L."/>
            <person name="Li J."/>
            <person name="Zhao F."/>
            <person name="Cao W."/>
        </authorList>
    </citation>
    <scope>NUCLEOTIDE SEQUENCE</scope>
    <source>
        <strain evidence="1">Rsan-2018</strain>
        <tissue evidence="1">Larvae</tissue>
    </source>
</reference>
<name>A0A9D4PUP6_RHISA</name>
<keyword evidence="2" id="KW-1185">Reference proteome</keyword>
<reference evidence="1" key="1">
    <citation type="journal article" date="2020" name="Cell">
        <title>Large-Scale Comparative Analyses of Tick Genomes Elucidate Their Genetic Diversity and Vector Capacities.</title>
        <authorList>
            <consortium name="Tick Genome and Microbiome Consortium (TIGMIC)"/>
            <person name="Jia N."/>
            <person name="Wang J."/>
            <person name="Shi W."/>
            <person name="Du L."/>
            <person name="Sun Y."/>
            <person name="Zhan W."/>
            <person name="Jiang J.F."/>
            <person name="Wang Q."/>
            <person name="Zhang B."/>
            <person name="Ji P."/>
            <person name="Bell-Sakyi L."/>
            <person name="Cui X.M."/>
            <person name="Yuan T.T."/>
            <person name="Jiang B.G."/>
            <person name="Yang W.F."/>
            <person name="Lam T.T."/>
            <person name="Chang Q.C."/>
            <person name="Ding S.J."/>
            <person name="Wang X.J."/>
            <person name="Zhu J.G."/>
            <person name="Ruan X.D."/>
            <person name="Zhao L."/>
            <person name="Wei J.T."/>
            <person name="Ye R.Z."/>
            <person name="Que T.C."/>
            <person name="Du C.H."/>
            <person name="Zhou Y.H."/>
            <person name="Cheng J.X."/>
            <person name="Dai P.F."/>
            <person name="Guo W.B."/>
            <person name="Han X.H."/>
            <person name="Huang E.J."/>
            <person name="Li L.F."/>
            <person name="Wei W."/>
            <person name="Gao Y.C."/>
            <person name="Liu J.Z."/>
            <person name="Shao H.Z."/>
            <person name="Wang X."/>
            <person name="Wang C.C."/>
            <person name="Yang T.C."/>
            <person name="Huo Q.B."/>
            <person name="Li W."/>
            <person name="Chen H.Y."/>
            <person name="Chen S.E."/>
            <person name="Zhou L.G."/>
            <person name="Ni X.B."/>
            <person name="Tian J.H."/>
            <person name="Sheng Y."/>
            <person name="Liu T."/>
            <person name="Pan Y.S."/>
            <person name="Xia L.Y."/>
            <person name="Li J."/>
            <person name="Zhao F."/>
            <person name="Cao W.C."/>
        </authorList>
    </citation>
    <scope>NUCLEOTIDE SEQUENCE</scope>
    <source>
        <strain evidence="1">Rsan-2018</strain>
    </source>
</reference>
<gene>
    <name evidence="1" type="ORF">HPB52_006139</name>
</gene>
<dbReference type="Proteomes" id="UP000821837">
    <property type="component" value="Unassembled WGS sequence"/>
</dbReference>
<dbReference type="EMBL" id="JABSTV010001250">
    <property type="protein sequence ID" value="KAH7956124.1"/>
    <property type="molecule type" value="Genomic_DNA"/>
</dbReference>
<comment type="caution">
    <text evidence="1">The sequence shown here is derived from an EMBL/GenBank/DDBJ whole genome shotgun (WGS) entry which is preliminary data.</text>
</comment>
<dbReference type="VEuPathDB" id="VectorBase:RSAN_054277"/>
<evidence type="ECO:0000313" key="1">
    <source>
        <dbReference type="EMBL" id="KAH7956124.1"/>
    </source>
</evidence>
<accession>A0A9D4PUP6</accession>
<sequence length="320" mass="36965">MRNAKPKQRQHDEPGSRILRLKHDERSYNGYADRILPYVLERPNLCSDAAKIMPPYAQKKHAFARHFGNRTHKALVVVLSVRVTKARANGTNKTQAVVQEMQADRERAVKRRSRPPRFNIGADSRFTREITECTFGHACPVCDRLWFKNNLSRIRDIRNEAKRELAVGVLKEAFPSADDHAEFEVCGTYKGSPVRGNVLPFSVTNGLSNDVGMYVNIKQFPTSTRISWQDVVSRNMIYPWFKHLANTPLYLYTNVQIDWERLGVFRDDVDGEKIDEEHGMVERAPAVYDVDDPKQAWSLQKCLQRTIVYDRMLYQIKSVP</sequence>